<dbReference type="GeneID" id="38281473"/>
<evidence type="ECO:0000259" key="18">
    <source>
        <dbReference type="Pfam" id="PF00662"/>
    </source>
</evidence>
<keyword evidence="12 16" id="KW-0830">Ubiquinone</keyword>
<dbReference type="NCBIfam" id="TIGR01974">
    <property type="entry name" value="NDH_I_L"/>
    <property type="match status" value="1"/>
</dbReference>
<dbReference type="GO" id="GO:0005743">
    <property type="term" value="C:mitochondrial inner membrane"/>
    <property type="evidence" value="ECO:0007669"/>
    <property type="project" value="UniProtKB-SubCell"/>
</dbReference>
<comment type="subcellular location">
    <subcellularLocation>
        <location evidence="1">Mitochondrion inner membrane</location>
        <topology evidence="1">Multi-pass membrane protein</topology>
    </subcellularLocation>
</comment>
<feature type="transmembrane region" description="Helical" evidence="16">
    <location>
        <begin position="277"/>
        <end position="298"/>
    </location>
</feature>
<feature type="transmembrane region" description="Helical" evidence="16">
    <location>
        <begin position="490"/>
        <end position="508"/>
    </location>
</feature>
<dbReference type="InterPro" id="IPR001750">
    <property type="entry name" value="ND/Mrp_TM"/>
</dbReference>
<feature type="transmembrane region" description="Helical" evidence="16">
    <location>
        <begin position="372"/>
        <end position="391"/>
    </location>
</feature>
<evidence type="ECO:0000256" key="9">
    <source>
        <dbReference type="ARBA" id="ARBA00022982"/>
    </source>
</evidence>
<feature type="domain" description="NADH-Ubiquinone oxidoreductase (complex I) chain 5 N-terminal" evidence="18">
    <location>
        <begin position="71"/>
        <end position="121"/>
    </location>
</feature>
<evidence type="ECO:0000256" key="2">
    <source>
        <dbReference type="ARBA" id="ARBA00012944"/>
    </source>
</evidence>
<feature type="transmembrane region" description="Helical" evidence="16">
    <location>
        <begin position="6"/>
        <end position="26"/>
    </location>
</feature>
<feature type="transmembrane region" description="Helical" evidence="16">
    <location>
        <begin position="305"/>
        <end position="323"/>
    </location>
</feature>
<comment type="similarity">
    <text evidence="16">Belongs to the complex I subunit 5 family.</text>
</comment>
<dbReference type="PANTHER" id="PTHR42829">
    <property type="entry name" value="NADH-UBIQUINONE OXIDOREDUCTASE CHAIN 5"/>
    <property type="match status" value="1"/>
</dbReference>
<dbReference type="EMBL" id="MH213458">
    <property type="protein sequence ID" value="AXE73222.1"/>
    <property type="molecule type" value="Genomic_DNA"/>
</dbReference>
<keyword evidence="13 16" id="KW-0496">Mitochondrion</keyword>
<dbReference type="EC" id="7.1.1.2" evidence="2 16"/>
<feature type="domain" description="NADH dehydrogenase subunit 5 C-terminal" evidence="19">
    <location>
        <begin position="426"/>
        <end position="604"/>
    </location>
</feature>
<dbReference type="PANTHER" id="PTHR42829:SF2">
    <property type="entry name" value="NADH-UBIQUINONE OXIDOREDUCTASE CHAIN 5"/>
    <property type="match status" value="1"/>
</dbReference>
<keyword evidence="10 16" id="KW-1133">Transmembrane helix</keyword>
<feature type="transmembrane region" description="Helical" evidence="16">
    <location>
        <begin position="245"/>
        <end position="265"/>
    </location>
</feature>
<evidence type="ECO:0000256" key="4">
    <source>
        <dbReference type="ARBA" id="ARBA00022448"/>
    </source>
</evidence>
<dbReference type="InterPro" id="IPR010934">
    <property type="entry name" value="NADH_DH_su5_C"/>
</dbReference>
<accession>A0A384ZTC3</accession>
<dbReference type="GO" id="GO:0008137">
    <property type="term" value="F:NADH dehydrogenase (ubiquinone) activity"/>
    <property type="evidence" value="ECO:0007669"/>
    <property type="project" value="UniProtKB-EC"/>
</dbReference>
<gene>
    <name evidence="20" type="primary">ND5</name>
</gene>
<evidence type="ECO:0000256" key="11">
    <source>
        <dbReference type="ARBA" id="ARBA00023027"/>
    </source>
</evidence>
<protein>
    <recommendedName>
        <fullName evidence="3 16">NADH-ubiquinone oxidoreductase chain 5</fullName>
        <ecNumber evidence="2 16">7.1.1.2</ecNumber>
    </recommendedName>
</protein>
<feature type="transmembrane region" description="Helical" evidence="16">
    <location>
        <begin position="120"/>
        <end position="137"/>
    </location>
</feature>
<evidence type="ECO:0000256" key="7">
    <source>
        <dbReference type="ARBA" id="ARBA00022792"/>
    </source>
</evidence>
<dbReference type="InterPro" id="IPR001516">
    <property type="entry name" value="Proton_antipo_N"/>
</dbReference>
<dbReference type="Pfam" id="PF06455">
    <property type="entry name" value="NADH5_C"/>
    <property type="match status" value="1"/>
</dbReference>
<dbReference type="PRINTS" id="PR01434">
    <property type="entry name" value="NADHDHGNASE5"/>
</dbReference>
<evidence type="ECO:0000256" key="3">
    <source>
        <dbReference type="ARBA" id="ARBA00021096"/>
    </source>
</evidence>
<keyword evidence="11 16" id="KW-0520">NAD</keyword>
<organism evidence="20">
    <name type="scientific">Glyptothorax macromaculatus</name>
    <dbReference type="NCBI Taxonomy" id="1107540"/>
    <lineage>
        <taxon>Eukaryota</taxon>
        <taxon>Metazoa</taxon>
        <taxon>Chordata</taxon>
        <taxon>Craniata</taxon>
        <taxon>Vertebrata</taxon>
        <taxon>Euteleostomi</taxon>
        <taxon>Actinopterygii</taxon>
        <taxon>Neopterygii</taxon>
        <taxon>Teleostei</taxon>
        <taxon>Ostariophysi</taxon>
        <taxon>Siluriformes</taxon>
        <taxon>Sisoridae</taxon>
        <taxon>Glyptosterninae</taxon>
        <taxon>Glyptothorax</taxon>
    </lineage>
</organism>
<feature type="transmembrane region" description="Helical" evidence="16">
    <location>
        <begin position="88"/>
        <end position="108"/>
    </location>
</feature>
<feature type="transmembrane region" description="Helical" evidence="16">
    <location>
        <begin position="38"/>
        <end position="58"/>
    </location>
</feature>
<feature type="transmembrane region" description="Helical" evidence="16">
    <location>
        <begin position="411"/>
        <end position="432"/>
    </location>
</feature>
<evidence type="ECO:0000313" key="20">
    <source>
        <dbReference type="EMBL" id="AXE73222.1"/>
    </source>
</evidence>
<keyword evidence="9" id="KW-0249">Electron transport</keyword>
<feature type="domain" description="NADH:quinone oxidoreductase/Mrp antiporter transmembrane" evidence="17">
    <location>
        <begin position="137"/>
        <end position="420"/>
    </location>
</feature>
<dbReference type="AlphaFoldDB" id="A0A384ZTC3"/>
<comment type="catalytic activity">
    <reaction evidence="15 16">
        <text>a ubiquinone + NADH + 5 H(+)(in) = a ubiquinol + NAD(+) + 4 H(+)(out)</text>
        <dbReference type="Rhea" id="RHEA:29091"/>
        <dbReference type="Rhea" id="RHEA-COMP:9565"/>
        <dbReference type="Rhea" id="RHEA-COMP:9566"/>
        <dbReference type="ChEBI" id="CHEBI:15378"/>
        <dbReference type="ChEBI" id="CHEBI:16389"/>
        <dbReference type="ChEBI" id="CHEBI:17976"/>
        <dbReference type="ChEBI" id="CHEBI:57540"/>
        <dbReference type="ChEBI" id="CHEBI:57945"/>
        <dbReference type="EC" id="7.1.1.2"/>
    </reaction>
</comment>
<evidence type="ECO:0000256" key="1">
    <source>
        <dbReference type="ARBA" id="ARBA00004448"/>
    </source>
</evidence>
<dbReference type="InterPro" id="IPR003945">
    <property type="entry name" value="NU5C-like"/>
</dbReference>
<evidence type="ECO:0000256" key="13">
    <source>
        <dbReference type="ARBA" id="ARBA00023128"/>
    </source>
</evidence>
<name>A0A384ZTC3_9TELE</name>
<dbReference type="GO" id="GO:0015990">
    <property type="term" value="P:electron transport coupled proton transport"/>
    <property type="evidence" value="ECO:0007669"/>
    <property type="project" value="TreeGrafter"/>
</dbReference>
<keyword evidence="6 16" id="KW-0812">Transmembrane</keyword>
<evidence type="ECO:0000256" key="8">
    <source>
        <dbReference type="ARBA" id="ARBA00022967"/>
    </source>
</evidence>
<feature type="transmembrane region" description="Helical" evidence="16">
    <location>
        <begin position="329"/>
        <end position="351"/>
    </location>
</feature>
<dbReference type="CTD" id="4540"/>
<evidence type="ECO:0000256" key="5">
    <source>
        <dbReference type="ARBA" id="ARBA00022660"/>
    </source>
</evidence>
<dbReference type="Pfam" id="PF00361">
    <property type="entry name" value="Proton_antipo_M"/>
    <property type="match status" value="1"/>
</dbReference>
<proteinExistence type="inferred from homology"/>
<feature type="transmembrane region" description="Helical" evidence="16">
    <location>
        <begin position="586"/>
        <end position="606"/>
    </location>
</feature>
<evidence type="ECO:0000256" key="14">
    <source>
        <dbReference type="ARBA" id="ARBA00023136"/>
    </source>
</evidence>
<feature type="transmembrane region" description="Helical" evidence="16">
    <location>
        <begin position="461"/>
        <end position="478"/>
    </location>
</feature>
<keyword evidence="7" id="KW-0999">Mitochondrion inner membrane</keyword>
<evidence type="ECO:0000256" key="6">
    <source>
        <dbReference type="ARBA" id="ARBA00022692"/>
    </source>
</evidence>
<feature type="transmembrane region" description="Helical" evidence="16">
    <location>
        <begin position="175"/>
        <end position="194"/>
    </location>
</feature>
<dbReference type="GO" id="GO:0042773">
    <property type="term" value="P:ATP synthesis coupled electron transport"/>
    <property type="evidence" value="ECO:0007669"/>
    <property type="project" value="InterPro"/>
</dbReference>
<evidence type="ECO:0000256" key="15">
    <source>
        <dbReference type="ARBA" id="ARBA00049551"/>
    </source>
</evidence>
<reference evidence="20" key="1">
    <citation type="journal article" date="2018" name="Genes (Basel)">
        <title>The Complete Mitochondrial Genome of Glyptothorax macromaculatus Provides a Well-Resolved Molecular Phylogeny of the Chinese Sisorid Catfishes.</title>
        <authorList>
            <person name="Lv Y."/>
            <person name="Li Y."/>
            <person name="Ruan Z."/>
            <person name="Bian C."/>
            <person name="You X."/>
            <person name="Yang J."/>
            <person name="Jiang W."/>
            <person name="Shi Q."/>
        </authorList>
    </citation>
    <scope>NUCLEOTIDE SEQUENCE</scope>
</reference>
<feature type="transmembrane region" description="Helical" evidence="16">
    <location>
        <begin position="143"/>
        <end position="163"/>
    </location>
</feature>
<keyword evidence="4 16" id="KW-0813">Transport</keyword>
<dbReference type="InterPro" id="IPR018393">
    <property type="entry name" value="NADHpl_OxRdtase_5_subgr"/>
</dbReference>
<dbReference type="Pfam" id="PF00662">
    <property type="entry name" value="Proton_antipo_N"/>
    <property type="match status" value="1"/>
</dbReference>
<evidence type="ECO:0000259" key="17">
    <source>
        <dbReference type="Pfam" id="PF00361"/>
    </source>
</evidence>
<evidence type="ECO:0000256" key="12">
    <source>
        <dbReference type="ARBA" id="ARBA00023075"/>
    </source>
</evidence>
<comment type="function">
    <text evidence="16">Core subunit of the mitochondrial membrane respiratory chain NADH dehydrogenase (Complex I) which catalyzes electron transfer from NADH through the respiratory chain, using ubiquinone as an electron acceptor. Essential for the catalytic activity and assembly of complex I.</text>
</comment>
<dbReference type="GO" id="GO:0003954">
    <property type="term" value="F:NADH dehydrogenase activity"/>
    <property type="evidence" value="ECO:0007669"/>
    <property type="project" value="TreeGrafter"/>
</dbReference>
<geneLocation type="mitochondrion" evidence="20"/>
<dbReference type="RefSeq" id="YP_009520520.1">
    <property type="nucleotide sequence ID" value="NC_039561.1"/>
</dbReference>
<feature type="transmembrane region" description="Helical" evidence="16">
    <location>
        <begin position="214"/>
        <end position="233"/>
    </location>
</feature>
<keyword evidence="14 16" id="KW-0472">Membrane</keyword>
<evidence type="ECO:0000259" key="19">
    <source>
        <dbReference type="Pfam" id="PF06455"/>
    </source>
</evidence>
<evidence type="ECO:0000256" key="10">
    <source>
        <dbReference type="ARBA" id="ARBA00022989"/>
    </source>
</evidence>
<keyword evidence="5" id="KW-0679">Respiratory chain</keyword>
<evidence type="ECO:0000256" key="16">
    <source>
        <dbReference type="RuleBase" id="RU003404"/>
    </source>
</evidence>
<sequence length="608" mass="67564">MLDTIATTSLLLTLTILMLPLMMTLSPKPLDQKWATKHVKTAVSTAFFINIIPLLIFLDQGMETIITTWQWMNITNFDINISFKFDHYSLVFTPIALYVTWSILEFASWYMHSDPYMNRFFKYLLLFLVAMIILVTANNLFQLFIGWEGVGIMSFLLIGWWHGRADANTAALQAVLYNRVGDIGLILAMAWIAMNLNSWELPQIFLLAKDMNMTLPLMGIVLAATGKSAQFGLHPWLPSAMEGPTPVSALLHSSTMVVAGIFLLIRLHPLMENNQVILTTCLCLGALTTLFTATCALTQNDIKKIVAFSTSSQLGLMMVTIGLNQPQLAFLHICTHAFFKAMLFLCSGSIIHSLNDEQDIRKMGGLHKLMPFTSSCLIIGSLALTGTPFLAGFFSKDAIIEALNTSYLNTWALTLTLIATSFTAVYSLRIIFFVTMGTPRFSTLPPINENHKAVIAPIERLAWGSIIAGLIITSNFLPMKTPTMTMTPTLKLAALTVTILGVIIALALTNATSKQIKITPTLSTHNFSNMLGFFPHIIHRLIPKINLTLGKQATKVDRQWLEIVPKGIHPLYQHLSMMFDSTNTNIIKIYLTFYLISTALATTLLATI</sequence>
<keyword evidence="8" id="KW-1278">Translocase</keyword>